<dbReference type="Proteomes" id="UP001304300">
    <property type="component" value="Chromosome"/>
</dbReference>
<feature type="domain" description="Beta-galactosidase trimerisation" evidence="13">
    <location>
        <begin position="397"/>
        <end position="586"/>
    </location>
</feature>
<feature type="binding site" evidence="10">
    <location>
        <position position="106"/>
    </location>
    <ligand>
        <name>substrate</name>
    </ligand>
</feature>
<feature type="binding site" evidence="11">
    <location>
        <position position="153"/>
    </location>
    <ligand>
        <name>Zn(2+)</name>
        <dbReference type="ChEBI" id="CHEBI:29105"/>
    </ligand>
</feature>
<name>A0AAQ3QU96_9BACT</name>
<dbReference type="KEGG" id="puo:RZN69_14090"/>
<feature type="active site" description="Proton donor" evidence="9">
    <location>
        <position position="145"/>
    </location>
</feature>
<keyword evidence="7 8" id="KW-0326">Glycosidase</keyword>
<keyword evidence="4 11" id="KW-0479">Metal-binding</keyword>
<dbReference type="Gene3D" id="3.20.20.80">
    <property type="entry name" value="Glycosidases"/>
    <property type="match status" value="1"/>
</dbReference>
<dbReference type="GO" id="GO:0004565">
    <property type="term" value="F:beta-galactosidase activity"/>
    <property type="evidence" value="ECO:0007669"/>
    <property type="project" value="UniProtKB-EC"/>
</dbReference>
<evidence type="ECO:0000256" key="11">
    <source>
        <dbReference type="PIRSR" id="PIRSR001084-3"/>
    </source>
</evidence>
<feature type="active site" description="Nucleophile" evidence="9">
    <location>
        <position position="295"/>
    </location>
</feature>
<dbReference type="PANTHER" id="PTHR36447:SF2">
    <property type="entry name" value="BETA-GALACTOSIDASE YESZ"/>
    <property type="match status" value="1"/>
</dbReference>
<keyword evidence="5 8" id="KW-0378">Hydrolase</keyword>
<evidence type="ECO:0000256" key="3">
    <source>
        <dbReference type="ARBA" id="ARBA00012756"/>
    </source>
</evidence>
<evidence type="ECO:0000256" key="5">
    <source>
        <dbReference type="ARBA" id="ARBA00022801"/>
    </source>
</evidence>
<evidence type="ECO:0000256" key="8">
    <source>
        <dbReference type="PIRNR" id="PIRNR001084"/>
    </source>
</evidence>
<gene>
    <name evidence="14" type="ORF">RZN69_14090</name>
</gene>
<dbReference type="InterPro" id="IPR013738">
    <property type="entry name" value="Beta_galactosidase_Trimer"/>
</dbReference>
<reference evidence="14 15" key="1">
    <citation type="submission" date="2023-10" db="EMBL/GenBank/DDBJ databases">
        <title>Rubellicoccus peritrichatus gen. nov., sp. nov., isolated from an algae of coral reef tank.</title>
        <authorList>
            <person name="Luo J."/>
        </authorList>
    </citation>
    <scope>NUCLEOTIDE SEQUENCE [LARGE SCALE GENOMIC DNA]</scope>
    <source>
        <strain evidence="14 15">CR14</strain>
    </source>
</reference>
<evidence type="ECO:0000256" key="4">
    <source>
        <dbReference type="ARBA" id="ARBA00022723"/>
    </source>
</evidence>
<keyword evidence="15" id="KW-1185">Reference proteome</keyword>
<dbReference type="GO" id="GO:0009341">
    <property type="term" value="C:beta-galactosidase complex"/>
    <property type="evidence" value="ECO:0007669"/>
    <property type="project" value="InterPro"/>
</dbReference>
<evidence type="ECO:0000256" key="10">
    <source>
        <dbReference type="PIRSR" id="PIRSR001084-2"/>
    </source>
</evidence>
<evidence type="ECO:0000259" key="12">
    <source>
        <dbReference type="Pfam" id="PF02449"/>
    </source>
</evidence>
<evidence type="ECO:0000313" key="15">
    <source>
        <dbReference type="Proteomes" id="UP001304300"/>
    </source>
</evidence>
<evidence type="ECO:0000256" key="9">
    <source>
        <dbReference type="PIRSR" id="PIRSR001084-1"/>
    </source>
</evidence>
<sequence>MNKLYLASAWYPEQFPKETWSEDLRTMKQLGLNTVRVGEFAWSCLEPSEGLYETDWLVEAMDLLAEYEIDCVLCTPTATPPLWLLQRYPEIGYVEPDGYRHKHGARQHASYNSPIFRSYASKITDVVARQFGNHRALLAWQIDNELGSHQRRCFSEDSAKKWHVWLKQRYGTIEALNEAWRTVIWSQRYSSFEDVPQPYDLCYYSHNFAVTLNYRRFMADAIAEFQHEQASIVREYSKAPITHNSTARTDDWRLSRTLDFPSSDLYTSNQTPTSIHFRFDSMRNILPGKPFWTMETSCEGFIDGELFKEGWIGCFSFLNYVMGGNGLGYWPWKQQPGGSEIINNSIVYSNGQPATGWQNVEESVEVKKQLEPVLEKYRPLKAEVVCVRSEVNGTYFFEDKAGGLEPNYNYRKRVGEYYQTLLDLGVWRDVVFDEAPIPECSVLISPYLPYISEGFIEQALTMVEKGTVWIAGPYTGFRTKDHAVHTDYLLGKLEERIGFKTRYVLQAAELDVDIGGIKGRTNQFATMFRPDSTDEVLGVYTTKRFEGAAWGIRRRYGKGTIYLPGTDLDELSRNVFLRSIFERENIRCYPTDEKVTVVPLASESGQEAMAFCNWGQETKELPVAIDRVLVASRQLDCYEGRLTLEPGSWLVAEVSLDAHVANPMVATT</sequence>
<dbReference type="GO" id="GO:0005975">
    <property type="term" value="P:carbohydrate metabolic process"/>
    <property type="evidence" value="ECO:0007669"/>
    <property type="project" value="InterPro"/>
</dbReference>
<dbReference type="InterPro" id="IPR013529">
    <property type="entry name" value="Glyco_hydro_42_N"/>
</dbReference>
<comment type="similarity">
    <text evidence="2 8">Belongs to the glycosyl hydrolase 42 family.</text>
</comment>
<dbReference type="EC" id="3.2.1.23" evidence="3 8"/>
<protein>
    <recommendedName>
        <fullName evidence="3 8">Beta-galactosidase</fullName>
        <shortName evidence="8">Beta-gal</shortName>
        <ecNumber evidence="3 8">3.2.1.23</ecNumber>
    </recommendedName>
</protein>
<dbReference type="Pfam" id="PF02449">
    <property type="entry name" value="Glyco_hydro_42"/>
    <property type="match status" value="1"/>
</dbReference>
<dbReference type="PANTHER" id="PTHR36447">
    <property type="entry name" value="BETA-GALACTOSIDASE GANA"/>
    <property type="match status" value="1"/>
</dbReference>
<proteinExistence type="inferred from homology"/>
<evidence type="ECO:0000313" key="14">
    <source>
        <dbReference type="EMBL" id="WOO39750.1"/>
    </source>
</evidence>
<dbReference type="CDD" id="cd03143">
    <property type="entry name" value="A4_beta-galactosidase_middle_domain"/>
    <property type="match status" value="1"/>
</dbReference>
<dbReference type="GO" id="GO:0046872">
    <property type="term" value="F:metal ion binding"/>
    <property type="evidence" value="ECO:0007669"/>
    <property type="project" value="UniProtKB-KW"/>
</dbReference>
<dbReference type="InterPro" id="IPR017853">
    <property type="entry name" value="GH"/>
</dbReference>
<dbReference type="RefSeq" id="WP_317831751.1">
    <property type="nucleotide sequence ID" value="NZ_CP136920.1"/>
</dbReference>
<dbReference type="SUPFAM" id="SSF52317">
    <property type="entry name" value="Class I glutamine amidotransferase-like"/>
    <property type="match status" value="1"/>
</dbReference>
<accession>A0AAQ3QU96</accession>
<keyword evidence="6 11" id="KW-0862">Zinc</keyword>
<evidence type="ECO:0000256" key="7">
    <source>
        <dbReference type="ARBA" id="ARBA00023295"/>
    </source>
</evidence>
<evidence type="ECO:0000256" key="6">
    <source>
        <dbReference type="ARBA" id="ARBA00022833"/>
    </source>
</evidence>
<evidence type="ECO:0000259" key="13">
    <source>
        <dbReference type="Pfam" id="PF08532"/>
    </source>
</evidence>
<dbReference type="SUPFAM" id="SSF51445">
    <property type="entry name" value="(Trans)glycosidases"/>
    <property type="match status" value="1"/>
</dbReference>
<feature type="domain" description="Glycoside hydrolase family 42 N-terminal" evidence="12">
    <location>
        <begin position="10"/>
        <end position="365"/>
    </location>
</feature>
<dbReference type="InterPro" id="IPR029062">
    <property type="entry name" value="Class_I_gatase-like"/>
</dbReference>
<organism evidence="14 15">
    <name type="scientific">Rubellicoccus peritrichatus</name>
    <dbReference type="NCBI Taxonomy" id="3080537"/>
    <lineage>
        <taxon>Bacteria</taxon>
        <taxon>Pseudomonadati</taxon>
        <taxon>Verrucomicrobiota</taxon>
        <taxon>Opitutia</taxon>
        <taxon>Puniceicoccales</taxon>
        <taxon>Cerasicoccaceae</taxon>
        <taxon>Rubellicoccus</taxon>
    </lineage>
</organism>
<dbReference type="PIRSF" id="PIRSF001084">
    <property type="entry name" value="B-galactosidase"/>
    <property type="match status" value="1"/>
</dbReference>
<comment type="catalytic activity">
    <reaction evidence="1 8">
        <text>Hydrolysis of terminal non-reducing beta-D-galactose residues in beta-D-galactosides.</text>
        <dbReference type="EC" id="3.2.1.23"/>
    </reaction>
</comment>
<dbReference type="Pfam" id="PF08532">
    <property type="entry name" value="Glyco_hydro_42M"/>
    <property type="match status" value="1"/>
</dbReference>
<dbReference type="Gene3D" id="3.40.50.880">
    <property type="match status" value="1"/>
</dbReference>
<evidence type="ECO:0000256" key="2">
    <source>
        <dbReference type="ARBA" id="ARBA00005940"/>
    </source>
</evidence>
<dbReference type="InterPro" id="IPR003476">
    <property type="entry name" value="Glyco_hydro_42"/>
</dbReference>
<evidence type="ECO:0000256" key="1">
    <source>
        <dbReference type="ARBA" id="ARBA00001412"/>
    </source>
</evidence>
<dbReference type="AlphaFoldDB" id="A0AAQ3QU96"/>
<feature type="binding site" evidence="10">
    <location>
        <position position="144"/>
    </location>
    <ligand>
        <name>substrate</name>
    </ligand>
</feature>
<dbReference type="EMBL" id="CP136920">
    <property type="protein sequence ID" value="WOO39750.1"/>
    <property type="molecule type" value="Genomic_DNA"/>
</dbReference>